<keyword evidence="3" id="KW-1133">Transmembrane helix</keyword>
<evidence type="ECO:0000256" key="2">
    <source>
        <dbReference type="ARBA" id="ARBA00022729"/>
    </source>
</evidence>
<keyword evidence="3" id="KW-0812">Transmembrane</keyword>
<dbReference type="Gene3D" id="3.40.50.1820">
    <property type="entry name" value="alpha/beta hydrolase"/>
    <property type="match status" value="1"/>
</dbReference>
<dbReference type="InterPro" id="IPR051093">
    <property type="entry name" value="Neuroligin/BSAL"/>
</dbReference>
<organism evidence="5 6">
    <name type="scientific">Priapulus caudatus</name>
    <name type="common">Priapulid worm</name>
    <dbReference type="NCBI Taxonomy" id="37621"/>
    <lineage>
        <taxon>Eukaryota</taxon>
        <taxon>Metazoa</taxon>
        <taxon>Ecdysozoa</taxon>
        <taxon>Scalidophora</taxon>
        <taxon>Priapulida</taxon>
        <taxon>Priapulimorpha</taxon>
        <taxon>Priapulimorphida</taxon>
        <taxon>Priapulidae</taxon>
        <taxon>Priapulus</taxon>
    </lineage>
</organism>
<name>A0ABM1F5X0_PRICU</name>
<reference evidence="6" key="1">
    <citation type="submission" date="2025-08" db="UniProtKB">
        <authorList>
            <consortium name="RefSeq"/>
        </authorList>
    </citation>
    <scope>IDENTIFICATION</scope>
</reference>
<feature type="domain" description="Carboxylesterase type B" evidence="4">
    <location>
        <begin position="56"/>
        <end position="166"/>
    </location>
</feature>
<dbReference type="SUPFAM" id="SSF53474">
    <property type="entry name" value="alpha/beta-Hydrolases"/>
    <property type="match status" value="1"/>
</dbReference>
<dbReference type="Proteomes" id="UP000695022">
    <property type="component" value="Unplaced"/>
</dbReference>
<evidence type="ECO:0000313" key="6">
    <source>
        <dbReference type="RefSeq" id="XP_014679841.1"/>
    </source>
</evidence>
<proteinExistence type="inferred from homology"/>
<dbReference type="InterPro" id="IPR002018">
    <property type="entry name" value="CarbesteraseB"/>
</dbReference>
<evidence type="ECO:0000256" key="1">
    <source>
        <dbReference type="ARBA" id="ARBA00005964"/>
    </source>
</evidence>
<evidence type="ECO:0000313" key="5">
    <source>
        <dbReference type="Proteomes" id="UP000695022"/>
    </source>
</evidence>
<gene>
    <name evidence="6" type="primary">LOC106819765</name>
</gene>
<dbReference type="RefSeq" id="XP_014679841.1">
    <property type="nucleotide sequence ID" value="XM_014824355.1"/>
</dbReference>
<evidence type="ECO:0000256" key="3">
    <source>
        <dbReference type="SAM" id="Phobius"/>
    </source>
</evidence>
<dbReference type="InterPro" id="IPR019819">
    <property type="entry name" value="Carboxylesterase_B_CS"/>
</dbReference>
<keyword evidence="5" id="KW-1185">Reference proteome</keyword>
<dbReference type="Pfam" id="PF00135">
    <property type="entry name" value="COesterase"/>
    <property type="match status" value="1"/>
</dbReference>
<dbReference type="PANTHER" id="PTHR43903">
    <property type="entry name" value="NEUROLIGIN"/>
    <property type="match status" value="1"/>
</dbReference>
<sequence length="167" mass="18506">MRQHARVTAADAAATVAGTTSAGTSAAAWRPHALLLLLLLALLFIAVGSSGGNEYPRVETRNGPVRGRYLYPSPTVRRVEAFLGIRYADAPVGSLRFMPPRNPSTRHDDVWNATVFAPACPQKVPDIRNDPLTRMTHDRLRYLRRLLPLLTNQDEDCLFLNVYVPTT</sequence>
<dbReference type="InterPro" id="IPR029058">
    <property type="entry name" value="AB_hydrolase_fold"/>
</dbReference>
<evidence type="ECO:0000259" key="4">
    <source>
        <dbReference type="Pfam" id="PF00135"/>
    </source>
</evidence>
<feature type="transmembrane region" description="Helical" evidence="3">
    <location>
        <begin position="32"/>
        <end position="51"/>
    </location>
</feature>
<accession>A0ABM1F5X0</accession>
<dbReference type="GeneID" id="106819765"/>
<comment type="similarity">
    <text evidence="1">Belongs to the type-B carboxylesterase/lipase family.</text>
</comment>
<keyword evidence="2" id="KW-0732">Signal</keyword>
<feature type="non-terminal residue" evidence="6">
    <location>
        <position position="167"/>
    </location>
</feature>
<dbReference type="PROSITE" id="PS00941">
    <property type="entry name" value="CARBOXYLESTERASE_B_2"/>
    <property type="match status" value="1"/>
</dbReference>
<keyword evidence="3" id="KW-0472">Membrane</keyword>
<protein>
    <submittedName>
        <fullName evidence="6">Neuroligin-4, X-linked-like</fullName>
    </submittedName>
</protein>